<dbReference type="InterPro" id="IPR013783">
    <property type="entry name" value="Ig-like_fold"/>
</dbReference>
<dbReference type="InterPro" id="IPR008979">
    <property type="entry name" value="Galactose-bd-like_sf"/>
</dbReference>
<gene>
    <name evidence="6" type="ORF">PTI45_02296</name>
</gene>
<dbReference type="SMART" id="SM01217">
    <property type="entry name" value="Fn3_like"/>
    <property type="match status" value="1"/>
</dbReference>
<dbReference type="InterPro" id="IPR036962">
    <property type="entry name" value="Glyco_hydro_3_N_sf"/>
</dbReference>
<keyword evidence="3 4" id="KW-0378">Hydrolase</keyword>
<dbReference type="InterPro" id="IPR019800">
    <property type="entry name" value="Glyco_hydro_3_AS"/>
</dbReference>
<dbReference type="InterPro" id="IPR044993">
    <property type="entry name" value="BXL"/>
</dbReference>
<comment type="caution">
    <text evidence="6">The sequence shown here is derived from an EMBL/GenBank/DDBJ whole genome shotgun (WGS) entry which is preliminary data.</text>
</comment>
<evidence type="ECO:0000256" key="4">
    <source>
        <dbReference type="RuleBase" id="RU361161"/>
    </source>
</evidence>
<dbReference type="Proteomes" id="UP000094578">
    <property type="component" value="Unassembled WGS sequence"/>
</dbReference>
<dbReference type="Pfam" id="PF00933">
    <property type="entry name" value="Glyco_hydro_3"/>
    <property type="match status" value="1"/>
</dbReference>
<protein>
    <submittedName>
        <fullName evidence="6">Beta-glucosidase</fullName>
        <ecNumber evidence="6">3.2.1.21</ecNumber>
    </submittedName>
</protein>
<dbReference type="STRING" id="1886670.PTI45_02296"/>
<accession>A0A1E3L3I1</accession>
<dbReference type="InterPro" id="IPR005084">
    <property type="entry name" value="CBM6"/>
</dbReference>
<evidence type="ECO:0000313" key="6">
    <source>
        <dbReference type="EMBL" id="ODP28306.1"/>
    </source>
</evidence>
<keyword evidence="7" id="KW-1185">Reference proteome</keyword>
<evidence type="ECO:0000256" key="1">
    <source>
        <dbReference type="ARBA" id="ARBA00005336"/>
    </source>
</evidence>
<dbReference type="CDD" id="cd04084">
    <property type="entry name" value="CBM6_xylanase-like"/>
    <property type="match status" value="1"/>
</dbReference>
<organism evidence="6 7">
    <name type="scientific">Paenibacillus nuruki</name>
    <dbReference type="NCBI Taxonomy" id="1886670"/>
    <lineage>
        <taxon>Bacteria</taxon>
        <taxon>Bacillati</taxon>
        <taxon>Bacillota</taxon>
        <taxon>Bacilli</taxon>
        <taxon>Bacillales</taxon>
        <taxon>Paenibacillaceae</taxon>
        <taxon>Paenibacillus</taxon>
    </lineage>
</organism>
<dbReference type="SMART" id="SM00606">
    <property type="entry name" value="CBD_IV"/>
    <property type="match status" value="1"/>
</dbReference>
<dbReference type="Gene3D" id="3.20.20.300">
    <property type="entry name" value="Glycoside hydrolase, family 3, N-terminal domain"/>
    <property type="match status" value="1"/>
</dbReference>
<reference evidence="6 7" key="1">
    <citation type="submission" date="2016-08" db="EMBL/GenBank/DDBJ databases">
        <title>Genome sequencing of Paenibacillus sp. TI45-13ar, isolated from Korean traditional nuruk.</title>
        <authorList>
            <person name="Kim S.-J."/>
        </authorList>
    </citation>
    <scope>NUCLEOTIDE SEQUENCE [LARGE SCALE GENOMIC DNA]</scope>
    <source>
        <strain evidence="6 7">TI45-13ar</strain>
    </source>
</reference>
<dbReference type="GO" id="GO:0031222">
    <property type="term" value="P:arabinan catabolic process"/>
    <property type="evidence" value="ECO:0007669"/>
    <property type="project" value="TreeGrafter"/>
</dbReference>
<evidence type="ECO:0000313" key="7">
    <source>
        <dbReference type="Proteomes" id="UP000094578"/>
    </source>
</evidence>
<dbReference type="EC" id="3.2.1.21" evidence="6"/>
<dbReference type="GO" id="GO:0045493">
    <property type="term" value="P:xylan catabolic process"/>
    <property type="evidence" value="ECO:0007669"/>
    <property type="project" value="InterPro"/>
</dbReference>
<evidence type="ECO:0000259" key="5">
    <source>
        <dbReference type="PROSITE" id="PS51175"/>
    </source>
</evidence>
<dbReference type="SUPFAM" id="SSF51445">
    <property type="entry name" value="(Trans)glycosidases"/>
    <property type="match status" value="1"/>
</dbReference>
<dbReference type="Pfam" id="PF01915">
    <property type="entry name" value="Glyco_hydro_3_C"/>
    <property type="match status" value="1"/>
</dbReference>
<name>A0A1E3L3I1_9BACL</name>
<keyword evidence="4 6" id="KW-0326">Glycosidase</keyword>
<comment type="similarity">
    <text evidence="1 4">Belongs to the glycosyl hydrolase 3 family.</text>
</comment>
<evidence type="ECO:0000256" key="3">
    <source>
        <dbReference type="ARBA" id="ARBA00022801"/>
    </source>
</evidence>
<dbReference type="AlphaFoldDB" id="A0A1E3L3I1"/>
<dbReference type="Gene3D" id="2.60.120.380">
    <property type="match status" value="1"/>
</dbReference>
<dbReference type="SUPFAM" id="SSF50405">
    <property type="entry name" value="Actin-crosslinking proteins"/>
    <property type="match status" value="1"/>
</dbReference>
<dbReference type="PATRIC" id="fig|1886670.3.peg.2336"/>
<dbReference type="Pfam" id="PF14310">
    <property type="entry name" value="Fn3-like"/>
    <property type="match status" value="1"/>
</dbReference>
<keyword evidence="2" id="KW-0732">Signal</keyword>
<dbReference type="GO" id="GO:0046556">
    <property type="term" value="F:alpha-L-arabinofuranosidase activity"/>
    <property type="evidence" value="ECO:0007669"/>
    <property type="project" value="TreeGrafter"/>
</dbReference>
<dbReference type="FunFam" id="2.60.40.10:FF:000495">
    <property type="entry name" value="Periplasmic beta-glucosidase"/>
    <property type="match status" value="1"/>
</dbReference>
<dbReference type="EMBL" id="MDER01000039">
    <property type="protein sequence ID" value="ODP28306.1"/>
    <property type="molecule type" value="Genomic_DNA"/>
</dbReference>
<dbReference type="GO" id="GO:0030246">
    <property type="term" value="F:carbohydrate binding"/>
    <property type="evidence" value="ECO:0007669"/>
    <property type="project" value="InterPro"/>
</dbReference>
<dbReference type="CDD" id="cd23343">
    <property type="entry name" value="beta-trefoil_FSCN_BglX-like"/>
    <property type="match status" value="1"/>
</dbReference>
<proteinExistence type="inferred from homology"/>
<feature type="domain" description="CBM6" evidence="5">
    <location>
        <begin position="847"/>
        <end position="966"/>
    </location>
</feature>
<dbReference type="PANTHER" id="PTHR42721">
    <property type="entry name" value="SUGAR HYDROLASE-RELATED"/>
    <property type="match status" value="1"/>
</dbReference>
<dbReference type="PANTHER" id="PTHR42721:SF3">
    <property type="entry name" value="BETA-D-XYLOSIDASE 5-RELATED"/>
    <property type="match status" value="1"/>
</dbReference>
<dbReference type="InterPro" id="IPR001764">
    <property type="entry name" value="Glyco_hydro_3_N"/>
</dbReference>
<dbReference type="Pfam" id="PF03422">
    <property type="entry name" value="CBM_6"/>
    <property type="match status" value="1"/>
</dbReference>
<dbReference type="GO" id="GO:0009044">
    <property type="term" value="F:xylan 1,4-beta-xylosidase activity"/>
    <property type="evidence" value="ECO:0007669"/>
    <property type="project" value="InterPro"/>
</dbReference>
<dbReference type="SUPFAM" id="SSF49785">
    <property type="entry name" value="Galactose-binding domain-like"/>
    <property type="match status" value="1"/>
</dbReference>
<dbReference type="PROSITE" id="PS51175">
    <property type="entry name" value="CBM6"/>
    <property type="match status" value="1"/>
</dbReference>
<dbReference type="PRINTS" id="PR00133">
    <property type="entry name" value="GLHYDRLASE3"/>
</dbReference>
<dbReference type="InterPro" id="IPR002772">
    <property type="entry name" value="Glyco_hydro_3_C"/>
</dbReference>
<dbReference type="SUPFAM" id="SSF52279">
    <property type="entry name" value="Beta-D-glucan exohydrolase, C-terminal domain"/>
    <property type="match status" value="1"/>
</dbReference>
<dbReference type="InterPro" id="IPR026891">
    <property type="entry name" value="Fn3-like"/>
</dbReference>
<dbReference type="InterPro" id="IPR006584">
    <property type="entry name" value="Cellulose-bd_IV"/>
</dbReference>
<dbReference type="InterPro" id="IPR017853">
    <property type="entry name" value="GH"/>
</dbReference>
<dbReference type="Gene3D" id="3.40.50.1700">
    <property type="entry name" value="Glycoside hydrolase family 3 C-terminal domain"/>
    <property type="match status" value="1"/>
</dbReference>
<sequence length="970" mass="106647">MEQTQKHPFQDHTLDIDTRVHDLVSRLNDEEKIESMLQYQPAVERLGLGGYKHGTEAAHGIAWLGEATFFPQPTGLACTWDAELMKKIGNVISDEARVVYKRNPEVNGLTLWAPTVDMERDPRWGRNEEAYGEDPKLTGELTSHLVQGIQGDHPTYLKAVATLKHFLGNNNEVERGSGSSSIDPRNMREYYLKAFEQPFVEGGAKSMMTAYNSINGTPAILHPLVNEVVKGEWGMDGFIVSDAGDVMGIKNDHHYYDSHTPGVAESVKAGIDSITDDPELSKTALREALANGQLTFEDIDQALFNTFRVRFLLGEFDPAELNPYVHIGEEAMMTAEAKALSLEASRKSIVLLKNDNQTLPLSKTATGSVAVIGELGNAVYRDWYSGTLPYAVTALEGIQQKVNSKVSYQDGNDRITLTSTATGASLSIQPDPVQESVTASVTSANPNDIQSNKPITGVLSAASESTTEQTVFELSDWGFGSYTLRAPNHKYWTSNDDQGIVTASADEAYGWFVKEVFGLQPQANGTTAITTWNGKTVSVNPTSGQLTIIDTPESLDEHASFEKIIVENGLEQAIAAAKEAETAIVFIGNNPLINGKEEIDRPSLELAASQLHMVQEVYKANPNTVVVVVGSYPFAMEWVEEHIPAIIYLSHVGQELGNAVADVLYGDYAPAGRLNMTWYRSEEQLSDIRDYDIIRTGRTYQYFEGDVLYPFGHGLTYGTFQYSDIQVVSSELEVDEVIELSVQVKNISAMGSEEVVQLYTHVDHSRVKRPIKTLQAFRRIHLAAGTSQTVHFTIPVKELSFWDVTRDLYCVEAGTYTLMIGRSSADIAQQMSIKVNGEVIPARDLTVNTQAVNYDNYHHVQLGESKEGGAVIEAITDEAWILFQDVDFGTGVEHVEVRMATTQDQAKIEIALDQVDQASVGAIVLASASGEQHWSTEQTSITGVTGKHDVYLKLSKGVRISTFQFGASSE</sequence>
<dbReference type="InterPro" id="IPR036881">
    <property type="entry name" value="Glyco_hydro_3_C_sf"/>
</dbReference>
<dbReference type="Gene3D" id="2.60.40.10">
    <property type="entry name" value="Immunoglobulins"/>
    <property type="match status" value="1"/>
</dbReference>
<dbReference type="PROSITE" id="PS00775">
    <property type="entry name" value="GLYCOSYL_HYDROL_F3"/>
    <property type="match status" value="1"/>
</dbReference>
<dbReference type="GO" id="GO:0008422">
    <property type="term" value="F:beta-glucosidase activity"/>
    <property type="evidence" value="ECO:0007669"/>
    <property type="project" value="UniProtKB-EC"/>
</dbReference>
<dbReference type="RefSeq" id="WP_069327716.1">
    <property type="nucleotide sequence ID" value="NZ_MDER01000039.1"/>
</dbReference>
<dbReference type="Gene3D" id="2.60.120.260">
    <property type="entry name" value="Galactose-binding domain-like"/>
    <property type="match status" value="1"/>
</dbReference>
<evidence type="ECO:0000256" key="2">
    <source>
        <dbReference type="ARBA" id="ARBA00022729"/>
    </source>
</evidence>
<dbReference type="InterPro" id="IPR008999">
    <property type="entry name" value="Actin-crosslinking"/>
</dbReference>